<evidence type="ECO:0000256" key="2">
    <source>
        <dbReference type="ARBA" id="ARBA00022888"/>
    </source>
</evidence>
<dbReference type="SUPFAM" id="SSF56235">
    <property type="entry name" value="N-terminal nucleophile aminohydrolases (Ntn hydrolases)"/>
    <property type="match status" value="1"/>
</dbReference>
<feature type="domain" description="Glutamine amidotransferase type-2" evidence="6">
    <location>
        <begin position="65"/>
        <end position="162"/>
    </location>
</feature>
<dbReference type="EMBL" id="JACBPP010000004">
    <property type="protein sequence ID" value="KAF8002391.1"/>
    <property type="molecule type" value="Genomic_DNA"/>
</dbReference>
<keyword evidence="4" id="KW-0175">Coiled coil</keyword>
<dbReference type="Pfam" id="PF13537">
    <property type="entry name" value="GATase_7"/>
    <property type="match status" value="1"/>
</dbReference>
<dbReference type="GO" id="GO:0006529">
    <property type="term" value="P:asparagine biosynthetic process"/>
    <property type="evidence" value="ECO:0007669"/>
    <property type="project" value="UniProtKB-KW"/>
</dbReference>
<evidence type="ECO:0000313" key="7">
    <source>
        <dbReference type="EMBL" id="KAF8002391.1"/>
    </source>
</evidence>
<feature type="domain" description="Asparagine synthetase" evidence="5">
    <location>
        <begin position="327"/>
        <end position="469"/>
    </location>
</feature>
<keyword evidence="2" id="KW-0061">Asparagine biosynthesis</keyword>
<evidence type="ECO:0000256" key="4">
    <source>
        <dbReference type="SAM" id="Coils"/>
    </source>
</evidence>
<evidence type="ECO:0000313" key="8">
    <source>
        <dbReference type="Proteomes" id="UP000649328"/>
    </source>
</evidence>
<dbReference type="CDD" id="cd01991">
    <property type="entry name" value="Asn_synthase_B_C"/>
    <property type="match status" value="1"/>
</dbReference>
<dbReference type="PANTHER" id="PTHR45937:SF1">
    <property type="entry name" value="ASPARAGINE SYNTHETASE DOMAIN-CONTAINING PROTEIN 1"/>
    <property type="match status" value="1"/>
</dbReference>
<keyword evidence="1" id="KW-0028">Amino-acid biosynthesis</keyword>
<dbReference type="Pfam" id="PF00733">
    <property type="entry name" value="Asn_synthase"/>
    <property type="match status" value="1"/>
</dbReference>
<dbReference type="InterPro" id="IPR017932">
    <property type="entry name" value="GATase_2_dom"/>
</dbReference>
<dbReference type="InterPro" id="IPR029055">
    <property type="entry name" value="Ntn_hydrolases_N"/>
</dbReference>
<dbReference type="GO" id="GO:0004066">
    <property type="term" value="F:asparagine synthase (glutamine-hydrolyzing) activity"/>
    <property type="evidence" value="ECO:0007669"/>
    <property type="project" value="InterPro"/>
</dbReference>
<keyword evidence="3" id="KW-0315">Glutamine amidotransferase</keyword>
<gene>
    <name evidence="7" type="ORF">HF325_003356</name>
</gene>
<dbReference type="Gene3D" id="3.60.20.10">
    <property type="entry name" value="Glutamine Phosphoribosylpyrophosphate, subunit 1, domain 1"/>
    <property type="match status" value="1"/>
</dbReference>
<evidence type="ECO:0000259" key="6">
    <source>
        <dbReference type="Pfam" id="PF13537"/>
    </source>
</evidence>
<dbReference type="Gene3D" id="3.40.50.620">
    <property type="entry name" value="HUPs"/>
    <property type="match status" value="1"/>
</dbReference>
<dbReference type="InterPro" id="IPR051857">
    <property type="entry name" value="Asn_synthetase_domain"/>
</dbReference>
<dbReference type="SUPFAM" id="SSF52402">
    <property type="entry name" value="Adenine nucleotide alpha hydrolases-like"/>
    <property type="match status" value="1"/>
</dbReference>
<dbReference type="InterPro" id="IPR014729">
    <property type="entry name" value="Rossmann-like_a/b/a_fold"/>
</dbReference>
<comment type="caution">
    <text evidence="7">The sequence shown here is derived from an EMBL/GenBank/DDBJ whole genome shotgun (WGS) entry which is preliminary data.</text>
</comment>
<evidence type="ECO:0000259" key="5">
    <source>
        <dbReference type="Pfam" id="PF00733"/>
    </source>
</evidence>
<evidence type="ECO:0008006" key="9">
    <source>
        <dbReference type="Google" id="ProtNLM"/>
    </source>
</evidence>
<dbReference type="InterPro" id="IPR001962">
    <property type="entry name" value="Asn_synthase"/>
</dbReference>
<proteinExistence type="predicted"/>
<dbReference type="OrthoDB" id="10252281at2759"/>
<protein>
    <recommendedName>
        <fullName evidence="9">Asparagine synthase (glutamine-hydrolyzing)</fullName>
    </recommendedName>
</protein>
<reference evidence="7" key="1">
    <citation type="submission" date="2020-10" db="EMBL/GenBank/DDBJ databases">
        <title>The Whole-Genome Sequence of Metschnikowia persimmonesis, a Novel Endophytic Yeast Species Isolated from Medicinal Plant Diospyros kaki Thumb.</title>
        <authorList>
            <person name="Rahmat E."/>
            <person name="Kang Y."/>
        </authorList>
    </citation>
    <scope>NUCLEOTIDE SEQUENCE</scope>
    <source>
        <strain evidence="7">KIOM G15050</strain>
    </source>
</reference>
<keyword evidence="8" id="KW-1185">Reference proteome</keyword>
<feature type="coiled-coil region" evidence="4">
    <location>
        <begin position="97"/>
        <end position="124"/>
    </location>
</feature>
<organism evidence="7 8">
    <name type="scientific">Metschnikowia pulcherrima</name>
    <dbReference type="NCBI Taxonomy" id="27326"/>
    <lineage>
        <taxon>Eukaryota</taxon>
        <taxon>Fungi</taxon>
        <taxon>Dikarya</taxon>
        <taxon>Ascomycota</taxon>
        <taxon>Saccharomycotina</taxon>
        <taxon>Pichiomycetes</taxon>
        <taxon>Metschnikowiaceae</taxon>
        <taxon>Metschnikowia</taxon>
    </lineage>
</organism>
<evidence type="ECO:0000256" key="3">
    <source>
        <dbReference type="ARBA" id="ARBA00022962"/>
    </source>
</evidence>
<dbReference type="Proteomes" id="UP000649328">
    <property type="component" value="Unassembled WGS sequence"/>
</dbReference>
<name>A0A8H7GU40_9ASCO</name>
<dbReference type="AlphaFoldDB" id="A0A8H7GU40"/>
<sequence length="508" mass="57889">MTKLADSSTSIDKPKQTNQLEVDLSDPILAVLARGPDYARYSELGFSGNHYQLFSSVLSLRQPFTQQPLYNGEWILQFNGELYNDECIDGNDTVFIMDQLMSELKQCEEKLQAVASVIARLDGEFAFVLTDTQNSNVYFGKDSVGKRSLLYENAPDRVCISSICPRNAANAVECVGNQLYVADMHTYKVTSMQLKPNQYHLQPASHYSEEEDCHDKCLGLLHERLIQACDKRQRTIHPLHPNSKDARIGVLFSGGLDCTVLAAIIGKNFVDRNETCLIDLLTVGFDNPRTGLPASESPDRVLSEQSWFELCQNFQDSNVKFRLVQIDVSYAEWLAHRERRPYTSQAKVLFSGLGADELFGGYSRHENIFHGLKEDSATEVINQRYEELSQSLIHDIDVIYERNLGRDDRAMSSWGKELRYPYLDQSFIKWVIEEVNPKLKMSFEWKTQKTKKGEKRVMSFERKFLLRKLAKRLGLNLASKEAKRAIQFGAKSAKMEVGQLKTRGTDTL</sequence>
<accession>A0A8H7GU40</accession>
<evidence type="ECO:0000256" key="1">
    <source>
        <dbReference type="ARBA" id="ARBA00022605"/>
    </source>
</evidence>
<dbReference type="PANTHER" id="PTHR45937">
    <property type="entry name" value="ASPARAGINE SYNTHETASE DOMAIN-CONTAINING PROTEIN 1"/>
    <property type="match status" value="1"/>
</dbReference>